<name>A0A6J4JZ88_9PSEU</name>
<accession>A0A6J4JZ88</accession>
<dbReference type="PANTHER" id="PTHR33973:SF4">
    <property type="entry name" value="OS07G0153300 PROTEIN"/>
    <property type="match status" value="1"/>
</dbReference>
<dbReference type="EMBL" id="CADCTH010000559">
    <property type="protein sequence ID" value="CAA9291176.1"/>
    <property type="molecule type" value="Genomic_DNA"/>
</dbReference>
<dbReference type="PANTHER" id="PTHR33973">
    <property type="entry name" value="OS07G0153300 PROTEIN"/>
    <property type="match status" value="1"/>
</dbReference>
<protein>
    <recommendedName>
        <fullName evidence="3">DUF1365 domain-containing protein</fullName>
    </recommendedName>
</protein>
<dbReference type="InterPro" id="IPR010775">
    <property type="entry name" value="DUF1365"/>
</dbReference>
<dbReference type="AlphaFoldDB" id="A0A6J4JZ88"/>
<evidence type="ECO:0008006" key="3">
    <source>
        <dbReference type="Google" id="ProtNLM"/>
    </source>
</evidence>
<dbReference type="Pfam" id="PF07103">
    <property type="entry name" value="DUF1365"/>
    <property type="match status" value="1"/>
</dbReference>
<evidence type="ECO:0000256" key="1">
    <source>
        <dbReference type="SAM" id="MobiDB-lite"/>
    </source>
</evidence>
<evidence type="ECO:0000313" key="2">
    <source>
        <dbReference type="EMBL" id="CAA9291176.1"/>
    </source>
</evidence>
<feature type="region of interest" description="Disordered" evidence="1">
    <location>
        <begin position="239"/>
        <end position="261"/>
    </location>
</feature>
<sequence length="261" mass="29228">MTAWLYDAEVGHRRLERIDHAFTHRLYLWLVDLDDLPRLPVPLRPFARFRAADHLGDPARSLRENLDAFLAARGIARPHRVLMLAHARVLGHVFNPLTLYWCRDAAGALVAVVAEVHNTYGGRHHYLLEVDGEGRARVDKAFYVSPFFAVDGEYRMRVPEPGETLAATVVLRREGATAFVATLRGRRRPATPRHVLRALLRHPAVTVHVAAAIRRRGIDLWARGVPVVPRTATDRVAAAVTSSSPSVSERHEPVTGQTRAR</sequence>
<organism evidence="2">
    <name type="scientific">uncultured Actinomycetospora sp</name>
    <dbReference type="NCBI Taxonomy" id="1135996"/>
    <lineage>
        <taxon>Bacteria</taxon>
        <taxon>Bacillati</taxon>
        <taxon>Actinomycetota</taxon>
        <taxon>Actinomycetes</taxon>
        <taxon>Pseudonocardiales</taxon>
        <taxon>Pseudonocardiaceae</taxon>
        <taxon>Actinomycetospora</taxon>
        <taxon>environmental samples</taxon>
    </lineage>
</organism>
<proteinExistence type="predicted"/>
<gene>
    <name evidence="2" type="ORF">AVDCRST_MAG54-4453</name>
</gene>
<reference evidence="2" key="1">
    <citation type="submission" date="2020-02" db="EMBL/GenBank/DDBJ databases">
        <authorList>
            <person name="Meier V. D."/>
        </authorList>
    </citation>
    <scope>NUCLEOTIDE SEQUENCE</scope>
    <source>
        <strain evidence="2">AVDCRST_MAG54</strain>
    </source>
</reference>